<dbReference type="Gramene" id="KFK44136">
    <property type="protein sequence ID" value="KFK44136"/>
    <property type="gene ID" value="AALP_AA1G219800"/>
</dbReference>
<keyword evidence="2" id="KW-1185">Reference proteome</keyword>
<dbReference type="AlphaFoldDB" id="A0A087HPT4"/>
<gene>
    <name evidence="1" type="ordered locus">AALP_Aa1g219800</name>
</gene>
<proteinExistence type="predicted"/>
<dbReference type="EMBL" id="CM002869">
    <property type="protein sequence ID" value="KFK44136.1"/>
    <property type="molecule type" value="Genomic_DNA"/>
</dbReference>
<dbReference type="Proteomes" id="UP000029120">
    <property type="component" value="Chromosome 1"/>
</dbReference>
<accession>A0A087HPT4</accession>
<sequence length="36" mass="4177">MSRYFTTPPPVYARNWANGQNLVESTKVRRALSSYD</sequence>
<name>A0A087HPT4_ARAAL</name>
<reference evidence="2" key="1">
    <citation type="journal article" date="2015" name="Nat. Plants">
        <title>Genome expansion of Arabis alpina linked with retrotransposition and reduced symmetric DNA methylation.</title>
        <authorList>
            <person name="Willing E.M."/>
            <person name="Rawat V."/>
            <person name="Mandakova T."/>
            <person name="Maumus F."/>
            <person name="James G.V."/>
            <person name="Nordstroem K.J."/>
            <person name="Becker C."/>
            <person name="Warthmann N."/>
            <person name="Chica C."/>
            <person name="Szarzynska B."/>
            <person name="Zytnicki M."/>
            <person name="Albani M.C."/>
            <person name="Kiefer C."/>
            <person name="Bergonzi S."/>
            <person name="Castaings L."/>
            <person name="Mateos J.L."/>
            <person name="Berns M.C."/>
            <person name="Bujdoso N."/>
            <person name="Piofczyk T."/>
            <person name="de Lorenzo L."/>
            <person name="Barrero-Sicilia C."/>
            <person name="Mateos I."/>
            <person name="Piednoel M."/>
            <person name="Hagmann J."/>
            <person name="Chen-Min-Tao R."/>
            <person name="Iglesias-Fernandez R."/>
            <person name="Schuster S.C."/>
            <person name="Alonso-Blanco C."/>
            <person name="Roudier F."/>
            <person name="Carbonero P."/>
            <person name="Paz-Ares J."/>
            <person name="Davis S.J."/>
            <person name="Pecinka A."/>
            <person name="Quesneville H."/>
            <person name="Colot V."/>
            <person name="Lysak M.A."/>
            <person name="Weigel D."/>
            <person name="Coupland G."/>
            <person name="Schneeberger K."/>
        </authorList>
    </citation>
    <scope>NUCLEOTIDE SEQUENCE [LARGE SCALE GENOMIC DNA]</scope>
    <source>
        <strain evidence="2">cv. Pajares</strain>
    </source>
</reference>
<protein>
    <submittedName>
        <fullName evidence="1">Uncharacterized protein</fullName>
    </submittedName>
</protein>
<organism evidence="1 2">
    <name type="scientific">Arabis alpina</name>
    <name type="common">Alpine rock-cress</name>
    <dbReference type="NCBI Taxonomy" id="50452"/>
    <lineage>
        <taxon>Eukaryota</taxon>
        <taxon>Viridiplantae</taxon>
        <taxon>Streptophyta</taxon>
        <taxon>Embryophyta</taxon>
        <taxon>Tracheophyta</taxon>
        <taxon>Spermatophyta</taxon>
        <taxon>Magnoliopsida</taxon>
        <taxon>eudicotyledons</taxon>
        <taxon>Gunneridae</taxon>
        <taxon>Pentapetalae</taxon>
        <taxon>rosids</taxon>
        <taxon>malvids</taxon>
        <taxon>Brassicales</taxon>
        <taxon>Brassicaceae</taxon>
        <taxon>Arabideae</taxon>
        <taxon>Arabis</taxon>
    </lineage>
</organism>
<evidence type="ECO:0000313" key="1">
    <source>
        <dbReference type="EMBL" id="KFK44136.1"/>
    </source>
</evidence>
<evidence type="ECO:0000313" key="2">
    <source>
        <dbReference type="Proteomes" id="UP000029120"/>
    </source>
</evidence>